<evidence type="ECO:0000256" key="1">
    <source>
        <dbReference type="SAM" id="Phobius"/>
    </source>
</evidence>
<name>A0ABV1APJ2_9FIRM</name>
<dbReference type="EMBL" id="JBBMEI010000068">
    <property type="protein sequence ID" value="MEQ2359737.1"/>
    <property type="molecule type" value="Genomic_DNA"/>
</dbReference>
<keyword evidence="1" id="KW-0812">Transmembrane</keyword>
<comment type="caution">
    <text evidence="2">The sequence shown here is derived from an EMBL/GenBank/DDBJ whole genome shotgun (WGS) entry which is preliminary data.</text>
</comment>
<dbReference type="Proteomes" id="UP001446032">
    <property type="component" value="Unassembled WGS sequence"/>
</dbReference>
<keyword evidence="3" id="KW-1185">Reference proteome</keyword>
<sequence length="347" mass="41329">MLELIKEIIVVILAIDIICKGCQRHMLRPYSKGGNIFSDENTRIAMRENASNPLFVKGHFRKNYKRNIYRKMSNLKGFYFCQIVSIIQISVICLNLLNGFYIRYIDMNGIFGMNEDARLRIYIAIAVWICVNSCVNLVFLTYYTRVINNTRSEKLKKICRKKIIIPGEKQEDGYEILVYPRELSYREWIYRVEKSFRNQFRGSSWEYRESVGELKENVHMLIEEDREQEKIRIFVQMYVDILSNTYIEQLNKFLYKKIRSGLRKGDLPLGNPYLMYVICVQKKSETFENIFCKSIKAGQEDCFLIGVVLDEYMIYMPKMKNNVQDMQYQEMKTEFMEILKFIPLDDC</sequence>
<accession>A0ABV1APJ2</accession>
<feature type="transmembrane region" description="Helical" evidence="1">
    <location>
        <begin position="78"/>
        <end position="101"/>
    </location>
</feature>
<keyword evidence="1" id="KW-0472">Membrane</keyword>
<dbReference type="RefSeq" id="WP_349078460.1">
    <property type="nucleotide sequence ID" value="NZ_JBBMEI010000068.1"/>
</dbReference>
<keyword evidence="1" id="KW-1133">Transmembrane helix</keyword>
<reference evidence="2 3" key="1">
    <citation type="submission" date="2024-03" db="EMBL/GenBank/DDBJ databases">
        <title>Human intestinal bacterial collection.</title>
        <authorList>
            <person name="Pauvert C."/>
            <person name="Hitch T.C.A."/>
            <person name="Clavel T."/>
        </authorList>
    </citation>
    <scope>NUCLEOTIDE SEQUENCE [LARGE SCALE GENOMIC DNA]</scope>
    <source>
        <strain evidence="2 3">CLA-AA-H95</strain>
    </source>
</reference>
<evidence type="ECO:0000313" key="2">
    <source>
        <dbReference type="EMBL" id="MEQ2359737.1"/>
    </source>
</evidence>
<evidence type="ECO:0000313" key="3">
    <source>
        <dbReference type="Proteomes" id="UP001446032"/>
    </source>
</evidence>
<organism evidence="2 3">
    <name type="scientific">Blautia intestinihominis</name>
    <dbReference type="NCBI Taxonomy" id="3133152"/>
    <lineage>
        <taxon>Bacteria</taxon>
        <taxon>Bacillati</taxon>
        <taxon>Bacillota</taxon>
        <taxon>Clostridia</taxon>
        <taxon>Lachnospirales</taxon>
        <taxon>Lachnospiraceae</taxon>
        <taxon>Blautia</taxon>
    </lineage>
</organism>
<protein>
    <submittedName>
        <fullName evidence="2">Uncharacterized protein</fullName>
    </submittedName>
</protein>
<gene>
    <name evidence="2" type="ORF">WMO75_15690</name>
</gene>
<proteinExistence type="predicted"/>
<feature type="transmembrane region" description="Helical" evidence="1">
    <location>
        <begin position="121"/>
        <end position="144"/>
    </location>
</feature>